<name>A0AAP7FSH8_9PSED</name>
<dbReference type="GeneID" id="49868570"/>
<gene>
    <name evidence="1" type="ORF">AYJ70_04380</name>
</gene>
<evidence type="ECO:0000313" key="2">
    <source>
        <dbReference type="Proteomes" id="UP000077242"/>
    </source>
</evidence>
<proteinExistence type="predicted"/>
<evidence type="ECO:0000313" key="1">
    <source>
        <dbReference type="EMBL" id="OAH57328.1"/>
    </source>
</evidence>
<organism evidence="1 2">
    <name type="scientific">Pseudomonas monteilii</name>
    <dbReference type="NCBI Taxonomy" id="76759"/>
    <lineage>
        <taxon>Bacteria</taxon>
        <taxon>Pseudomonadati</taxon>
        <taxon>Pseudomonadota</taxon>
        <taxon>Gammaproteobacteria</taxon>
        <taxon>Pseudomonadales</taxon>
        <taxon>Pseudomonadaceae</taxon>
        <taxon>Pseudomonas</taxon>
    </lineage>
</organism>
<reference evidence="2" key="1">
    <citation type="submission" date="2016-02" db="EMBL/GenBank/DDBJ databases">
        <title>Dietzia cinnamea strain CD11_5 genome sequencing and assembly.</title>
        <authorList>
            <person name="Kaur G."/>
            <person name="Nair G.R."/>
            <person name="Mayilraj S."/>
        </authorList>
    </citation>
    <scope>NUCLEOTIDE SEQUENCE [LARGE SCALE GENOMIC DNA]</scope>
    <source>
        <strain evidence="2">CD10_2</strain>
    </source>
</reference>
<sequence>MAHMKTIEVAHKTFANQRDGVMKMAITPLPHPLLPAGMPSLRMDLQLVCACMLFGGFHEHLRRK</sequence>
<dbReference type="Proteomes" id="UP000077242">
    <property type="component" value="Unassembled WGS sequence"/>
</dbReference>
<protein>
    <submittedName>
        <fullName evidence="1">Uncharacterized protein</fullName>
    </submittedName>
</protein>
<comment type="caution">
    <text evidence="1">The sequence shown here is derived from an EMBL/GenBank/DDBJ whole genome shotgun (WGS) entry which is preliminary data.</text>
</comment>
<dbReference type="RefSeq" id="WP_016714197.1">
    <property type="nucleotide sequence ID" value="NZ_CP022562.1"/>
</dbReference>
<accession>A0AAP7FSH8</accession>
<dbReference type="EMBL" id="LSTU01000002">
    <property type="protein sequence ID" value="OAH57328.1"/>
    <property type="molecule type" value="Genomic_DNA"/>
</dbReference>
<dbReference type="AlphaFoldDB" id="A0AAP7FSH8"/>